<protein>
    <recommendedName>
        <fullName evidence="2">DUF6699 domain-containing protein</fullName>
    </recommendedName>
</protein>
<dbReference type="OrthoDB" id="3144234at2759"/>
<name>A0A4Q9M9V6_9APHY</name>
<evidence type="ECO:0000313" key="3">
    <source>
        <dbReference type="EMBL" id="TBU22466.1"/>
    </source>
</evidence>
<evidence type="ECO:0000259" key="2">
    <source>
        <dbReference type="Pfam" id="PF20415"/>
    </source>
</evidence>
<dbReference type="AlphaFoldDB" id="A0A4Q9M9V6"/>
<reference evidence="3" key="1">
    <citation type="submission" date="2019-01" db="EMBL/GenBank/DDBJ databases">
        <title>Draft genome sequences of three monokaryotic isolates of the white-rot basidiomycete fungus Dichomitus squalens.</title>
        <authorList>
            <consortium name="DOE Joint Genome Institute"/>
            <person name="Lopez S.C."/>
            <person name="Andreopoulos B."/>
            <person name="Pangilinan J."/>
            <person name="Lipzen A."/>
            <person name="Riley R."/>
            <person name="Ahrendt S."/>
            <person name="Ng V."/>
            <person name="Barry K."/>
            <person name="Daum C."/>
            <person name="Grigoriev I.V."/>
            <person name="Hilden K.S."/>
            <person name="Makela M.R."/>
            <person name="de Vries R.P."/>
        </authorList>
    </citation>
    <scope>NUCLEOTIDE SEQUENCE [LARGE SCALE GENOMIC DNA]</scope>
    <source>
        <strain evidence="3">OM18370.1</strain>
    </source>
</reference>
<dbReference type="Proteomes" id="UP000292957">
    <property type="component" value="Unassembled WGS sequence"/>
</dbReference>
<feature type="domain" description="DUF6699" evidence="2">
    <location>
        <begin position="103"/>
        <end position="253"/>
    </location>
</feature>
<accession>A0A4Q9M9V6</accession>
<sequence>MDGTAKKVRFANVPPRTPSPASSTASWDSSSPGPSTPPQFPSAQCPPKIVRPPEYPSWQRRLSPPVVPHPLSYPTLVVTSPDDGPVVDPLLAAPIRSSHPPSLHWDVMDHPNAIKPGTAGSQWKRELAQDDLARCAVRGSAKGSPLLLRRMVLTFPGLPVRVEITPAEDPVWTSRPLPYLTVGDVLYGLYRALRTSVEPREFDELEPTHRESLRRAFEKRLRNDPKSYEKNVQHGIRRIDYLGDRRLLVGLRQASSAEMSPTGRQGEVFVVQLAPV</sequence>
<dbReference type="Pfam" id="PF20415">
    <property type="entry name" value="DUF6699"/>
    <property type="match status" value="1"/>
</dbReference>
<organism evidence="3">
    <name type="scientific">Dichomitus squalens</name>
    <dbReference type="NCBI Taxonomy" id="114155"/>
    <lineage>
        <taxon>Eukaryota</taxon>
        <taxon>Fungi</taxon>
        <taxon>Dikarya</taxon>
        <taxon>Basidiomycota</taxon>
        <taxon>Agaricomycotina</taxon>
        <taxon>Agaricomycetes</taxon>
        <taxon>Polyporales</taxon>
        <taxon>Polyporaceae</taxon>
        <taxon>Dichomitus</taxon>
    </lineage>
</organism>
<dbReference type="EMBL" id="ML143541">
    <property type="protein sequence ID" value="TBU22466.1"/>
    <property type="molecule type" value="Genomic_DNA"/>
</dbReference>
<gene>
    <name evidence="3" type="ORF">BD311DRAFT_143459</name>
</gene>
<feature type="compositionally biased region" description="Low complexity" evidence="1">
    <location>
        <begin position="19"/>
        <end position="33"/>
    </location>
</feature>
<dbReference type="InterPro" id="IPR046522">
    <property type="entry name" value="DUF6699"/>
</dbReference>
<evidence type="ECO:0000256" key="1">
    <source>
        <dbReference type="SAM" id="MobiDB-lite"/>
    </source>
</evidence>
<feature type="region of interest" description="Disordered" evidence="1">
    <location>
        <begin position="1"/>
        <end position="56"/>
    </location>
</feature>
<proteinExistence type="predicted"/>